<keyword evidence="1" id="KW-0472">Membrane</keyword>
<keyword evidence="1" id="KW-0812">Transmembrane</keyword>
<name>A0A2A4FU65_9SPHN</name>
<dbReference type="OrthoDB" id="5295794at2"/>
<dbReference type="Proteomes" id="UP000218934">
    <property type="component" value="Unassembled WGS sequence"/>
</dbReference>
<evidence type="ECO:0000256" key="1">
    <source>
        <dbReference type="SAM" id="Phobius"/>
    </source>
</evidence>
<protein>
    <submittedName>
        <fullName evidence="2">Uncharacterized protein</fullName>
    </submittedName>
</protein>
<accession>A0A2A4FU65</accession>
<sequence>MVAHFPTVVYLLSFAASVVCAGMLGRSYRSSRAPLLFWSAACFSLLAINNLVLVIDLVVTPPTVDLQVPRLLISLAAVVTLLFGFIWNGED</sequence>
<proteinExistence type="predicted"/>
<comment type="caution">
    <text evidence="2">The sequence shown here is derived from an EMBL/GenBank/DDBJ whole genome shotgun (WGS) entry which is preliminary data.</text>
</comment>
<keyword evidence="1" id="KW-1133">Transmembrane helix</keyword>
<feature type="transmembrane region" description="Helical" evidence="1">
    <location>
        <begin position="36"/>
        <end position="59"/>
    </location>
</feature>
<reference evidence="2 3" key="1">
    <citation type="submission" date="2017-09" db="EMBL/GenBank/DDBJ databases">
        <title>The Catabolism of 3,6-Dichlorosalicylic acid is Initiated by the Cytochrome P450 Monooxygenase DsmABC in Rhizorhabdus dicambivorans Ndbn-20.</title>
        <authorList>
            <person name="Na L."/>
        </authorList>
    </citation>
    <scope>NUCLEOTIDE SEQUENCE [LARGE SCALE GENOMIC DNA]</scope>
    <source>
        <strain evidence="2 3">Ndbn-20m</strain>
    </source>
</reference>
<feature type="transmembrane region" description="Helical" evidence="1">
    <location>
        <begin position="71"/>
        <end position="89"/>
    </location>
</feature>
<evidence type="ECO:0000313" key="2">
    <source>
        <dbReference type="EMBL" id="PCE40988.1"/>
    </source>
</evidence>
<organism evidence="2 3">
    <name type="scientific">Rhizorhabdus dicambivorans</name>
    <dbReference type="NCBI Taxonomy" id="1850238"/>
    <lineage>
        <taxon>Bacteria</taxon>
        <taxon>Pseudomonadati</taxon>
        <taxon>Pseudomonadota</taxon>
        <taxon>Alphaproteobacteria</taxon>
        <taxon>Sphingomonadales</taxon>
        <taxon>Sphingomonadaceae</taxon>
        <taxon>Rhizorhabdus</taxon>
    </lineage>
</organism>
<dbReference type="Pfam" id="PF19447">
    <property type="entry name" value="DUF5985"/>
    <property type="match status" value="1"/>
</dbReference>
<gene>
    <name evidence="2" type="ORF">COO09_17475</name>
</gene>
<dbReference type="RefSeq" id="WP_066968364.1">
    <property type="nucleotide sequence ID" value="NZ_CP023449.1"/>
</dbReference>
<dbReference type="AlphaFoldDB" id="A0A2A4FU65"/>
<dbReference type="KEGG" id="rdi:CMV14_15565"/>
<evidence type="ECO:0000313" key="3">
    <source>
        <dbReference type="Proteomes" id="UP000218934"/>
    </source>
</evidence>
<feature type="transmembrane region" description="Helical" evidence="1">
    <location>
        <begin position="6"/>
        <end position="24"/>
    </location>
</feature>
<dbReference type="InterPro" id="IPR046027">
    <property type="entry name" value="DUF5985"/>
</dbReference>
<keyword evidence="3" id="KW-1185">Reference proteome</keyword>
<dbReference type="EMBL" id="NWUF01000020">
    <property type="protein sequence ID" value="PCE40988.1"/>
    <property type="molecule type" value="Genomic_DNA"/>
</dbReference>